<protein>
    <recommendedName>
        <fullName evidence="4">WxL domain-containing protein</fullName>
    </recommendedName>
</protein>
<sequence>MKKLFLAAMLVVGATSFGAVVKPVNQAAGNTEALLPLVVTGNVVEPTDLMLEVTPVLNAGPDGKSLAYDFGDMIQGISKQTLNGTFTARLLTQAKKESFFIAEPVYSIVKASDGTEASGGDINDKALGNGVKLTYGLAQPKGEAGVKTNRGTVVVSADATDASATGLFTDTGLSVKISVTNQKSALTTAEIANANF</sequence>
<evidence type="ECO:0000256" key="1">
    <source>
        <dbReference type="SAM" id="SignalP"/>
    </source>
</evidence>
<keyword evidence="1" id="KW-0732">Signal</keyword>
<accession>A0A414PSD1</accession>
<organism evidence="2 3">
    <name type="scientific">Fusobacterium mortiferum</name>
    <dbReference type="NCBI Taxonomy" id="850"/>
    <lineage>
        <taxon>Bacteria</taxon>
        <taxon>Fusobacteriati</taxon>
        <taxon>Fusobacteriota</taxon>
        <taxon>Fusobacteriia</taxon>
        <taxon>Fusobacteriales</taxon>
        <taxon>Fusobacteriaceae</taxon>
        <taxon>Fusobacterium</taxon>
    </lineage>
</organism>
<dbReference type="RefSeq" id="WP_118234504.1">
    <property type="nucleotide sequence ID" value="NZ_CAEUHP010000001.1"/>
</dbReference>
<dbReference type="AlphaFoldDB" id="A0A414PSD1"/>
<proteinExistence type="predicted"/>
<gene>
    <name evidence="2" type="ORF">DW663_08640</name>
</gene>
<comment type="caution">
    <text evidence="2">The sequence shown here is derived from an EMBL/GenBank/DDBJ whole genome shotgun (WGS) entry which is preliminary data.</text>
</comment>
<feature type="chain" id="PRO_5019225391" description="WxL domain-containing protein" evidence="1">
    <location>
        <begin position="20"/>
        <end position="196"/>
    </location>
</feature>
<dbReference type="EMBL" id="QRHL01000015">
    <property type="protein sequence ID" value="RHF71402.1"/>
    <property type="molecule type" value="Genomic_DNA"/>
</dbReference>
<reference evidence="2 3" key="1">
    <citation type="submission" date="2018-08" db="EMBL/GenBank/DDBJ databases">
        <title>A genome reference for cultivated species of the human gut microbiota.</title>
        <authorList>
            <person name="Zou Y."/>
            <person name="Xue W."/>
            <person name="Luo G."/>
        </authorList>
    </citation>
    <scope>NUCLEOTIDE SEQUENCE [LARGE SCALE GENOMIC DNA]</scope>
    <source>
        <strain evidence="2 3">AM25-1</strain>
    </source>
</reference>
<feature type="signal peptide" evidence="1">
    <location>
        <begin position="1"/>
        <end position="19"/>
    </location>
</feature>
<dbReference type="Proteomes" id="UP000284676">
    <property type="component" value="Unassembled WGS sequence"/>
</dbReference>
<evidence type="ECO:0000313" key="2">
    <source>
        <dbReference type="EMBL" id="RHF71402.1"/>
    </source>
</evidence>
<evidence type="ECO:0008006" key="4">
    <source>
        <dbReference type="Google" id="ProtNLM"/>
    </source>
</evidence>
<name>A0A414PSD1_FUSMR</name>
<evidence type="ECO:0000313" key="3">
    <source>
        <dbReference type="Proteomes" id="UP000284676"/>
    </source>
</evidence>